<keyword evidence="5" id="KW-0175">Coiled coil</keyword>
<dbReference type="Gene3D" id="3.20.110.10">
    <property type="entry name" value="Glycoside hydrolase 38, N terminal domain"/>
    <property type="match status" value="1"/>
</dbReference>
<dbReference type="InterPro" id="IPR037094">
    <property type="entry name" value="Glyco_hydro_38_cen_sf"/>
</dbReference>
<dbReference type="FunFam" id="2.70.98.30:FF:000010">
    <property type="entry name" value="Cytosolic alpha-mannosidase"/>
    <property type="match status" value="1"/>
</dbReference>
<evidence type="ECO:0000313" key="7">
    <source>
        <dbReference type="EMBL" id="TDP98211.1"/>
    </source>
</evidence>
<feature type="domain" description="Glycoside hydrolase family 38 central" evidence="6">
    <location>
        <begin position="520"/>
        <end position="593"/>
    </location>
</feature>
<dbReference type="GO" id="GO:0006013">
    <property type="term" value="P:mannose metabolic process"/>
    <property type="evidence" value="ECO:0007669"/>
    <property type="project" value="InterPro"/>
</dbReference>
<dbReference type="Pfam" id="PF01074">
    <property type="entry name" value="Glyco_hydro_38N"/>
    <property type="match status" value="1"/>
</dbReference>
<dbReference type="InterPro" id="IPR028995">
    <property type="entry name" value="Glyco_hydro_57/38_cen_sf"/>
</dbReference>
<dbReference type="CDD" id="cd10789">
    <property type="entry name" value="GH38N_AMII_ER_cytosolic"/>
    <property type="match status" value="1"/>
</dbReference>
<dbReference type="PANTHER" id="PTHR46017">
    <property type="entry name" value="ALPHA-MANNOSIDASE 2C1"/>
    <property type="match status" value="1"/>
</dbReference>
<evidence type="ECO:0000256" key="2">
    <source>
        <dbReference type="ARBA" id="ARBA00022723"/>
    </source>
</evidence>
<gene>
    <name evidence="7" type="ORF">C7957_10510</name>
</gene>
<reference evidence="7 8" key="1">
    <citation type="submission" date="2019-03" db="EMBL/GenBank/DDBJ databases">
        <title>Subsurface microbial communities from deep shales in Ohio and West Virginia, USA.</title>
        <authorList>
            <person name="Wrighton K."/>
        </authorList>
    </citation>
    <scope>NUCLEOTIDE SEQUENCE [LARGE SCALE GENOMIC DNA]</scope>
    <source>
        <strain evidence="7 8">MSL 7</strain>
    </source>
</reference>
<dbReference type="InterPro" id="IPR011330">
    <property type="entry name" value="Glyco_hydro/deAcase_b/a-brl"/>
</dbReference>
<evidence type="ECO:0000256" key="3">
    <source>
        <dbReference type="ARBA" id="ARBA00022801"/>
    </source>
</evidence>
<dbReference type="PANTHER" id="PTHR46017:SF1">
    <property type="entry name" value="ALPHA-MANNOSIDASE 2C1"/>
    <property type="match status" value="1"/>
</dbReference>
<dbReference type="Gene3D" id="1.20.1270.50">
    <property type="entry name" value="Glycoside hydrolase family 38, central domain"/>
    <property type="match status" value="1"/>
</dbReference>
<dbReference type="InterPro" id="IPR011682">
    <property type="entry name" value="Glyco_hydro_38_C"/>
</dbReference>
<dbReference type="GO" id="GO:0046872">
    <property type="term" value="F:metal ion binding"/>
    <property type="evidence" value="ECO:0007669"/>
    <property type="project" value="UniProtKB-KW"/>
</dbReference>
<dbReference type="Pfam" id="PF17677">
    <property type="entry name" value="Glyco_hydro38C2"/>
    <property type="match status" value="1"/>
</dbReference>
<evidence type="ECO:0000256" key="4">
    <source>
        <dbReference type="ARBA" id="ARBA00023295"/>
    </source>
</evidence>
<organism evidence="7 8">
    <name type="scientific">Halanaerobium saccharolyticum</name>
    <dbReference type="NCBI Taxonomy" id="43595"/>
    <lineage>
        <taxon>Bacteria</taxon>
        <taxon>Bacillati</taxon>
        <taxon>Bacillota</taxon>
        <taxon>Clostridia</taxon>
        <taxon>Halanaerobiales</taxon>
        <taxon>Halanaerobiaceae</taxon>
        <taxon>Halanaerobium</taxon>
    </lineage>
</organism>
<dbReference type="InterPro" id="IPR000602">
    <property type="entry name" value="Glyco_hydro_38_N"/>
</dbReference>
<evidence type="ECO:0000313" key="8">
    <source>
        <dbReference type="Proteomes" id="UP000295176"/>
    </source>
</evidence>
<dbReference type="GO" id="GO:0030246">
    <property type="term" value="F:carbohydrate binding"/>
    <property type="evidence" value="ECO:0007669"/>
    <property type="project" value="InterPro"/>
</dbReference>
<dbReference type="SUPFAM" id="SSF88713">
    <property type="entry name" value="Glycoside hydrolase/deacetylase"/>
    <property type="match status" value="1"/>
</dbReference>
<dbReference type="GO" id="GO:0004559">
    <property type="term" value="F:alpha-mannosidase activity"/>
    <property type="evidence" value="ECO:0007669"/>
    <property type="project" value="InterPro"/>
</dbReference>
<keyword evidence="3" id="KW-0378">Hydrolase</keyword>
<dbReference type="InterPro" id="IPR015341">
    <property type="entry name" value="Glyco_hydro_38_cen"/>
</dbReference>
<dbReference type="InterPro" id="IPR027291">
    <property type="entry name" value="Glyco_hydro_38_N_sf"/>
</dbReference>
<dbReference type="EMBL" id="SNXX01000005">
    <property type="protein sequence ID" value="TDP98211.1"/>
    <property type="molecule type" value="Genomic_DNA"/>
</dbReference>
<keyword evidence="2" id="KW-0479">Metal-binding</keyword>
<dbReference type="InterPro" id="IPR011013">
    <property type="entry name" value="Gal_mutarotase_sf_dom"/>
</dbReference>
<comment type="caution">
    <text evidence="7">The sequence shown here is derived from an EMBL/GenBank/DDBJ whole genome shotgun (WGS) entry which is preliminary data.</text>
</comment>
<dbReference type="Pfam" id="PF07748">
    <property type="entry name" value="Glyco_hydro_38C"/>
    <property type="match status" value="1"/>
</dbReference>
<dbReference type="FunFam" id="1.20.1270.50:FF:000004">
    <property type="entry name" value="alpha-mannosidase 2C1 isoform X1"/>
    <property type="match status" value="1"/>
</dbReference>
<dbReference type="GO" id="GO:0009313">
    <property type="term" value="P:oligosaccharide catabolic process"/>
    <property type="evidence" value="ECO:0007669"/>
    <property type="project" value="TreeGrafter"/>
</dbReference>
<evidence type="ECO:0000259" key="6">
    <source>
        <dbReference type="SMART" id="SM00872"/>
    </source>
</evidence>
<dbReference type="RefSeq" id="WP_133529869.1">
    <property type="nucleotide sequence ID" value="NZ_JBQPXQ010000014.1"/>
</dbReference>
<dbReference type="InterPro" id="IPR041147">
    <property type="entry name" value="GH38_C"/>
</dbReference>
<proteinExistence type="inferred from homology"/>
<dbReference type="Proteomes" id="UP000295176">
    <property type="component" value="Unassembled WGS sequence"/>
</dbReference>
<keyword evidence="4" id="KW-0326">Glycosidase</keyword>
<evidence type="ECO:0000256" key="5">
    <source>
        <dbReference type="SAM" id="Coils"/>
    </source>
</evidence>
<feature type="coiled-coil region" evidence="5">
    <location>
        <begin position="529"/>
        <end position="556"/>
    </location>
</feature>
<dbReference type="SUPFAM" id="SSF74650">
    <property type="entry name" value="Galactose mutarotase-like"/>
    <property type="match status" value="1"/>
</dbReference>
<dbReference type="Pfam" id="PF09261">
    <property type="entry name" value="Alpha-mann_mid"/>
    <property type="match status" value="1"/>
</dbReference>
<dbReference type="Gene3D" id="2.60.40.2220">
    <property type="match status" value="1"/>
</dbReference>
<name>A0A4R6SE37_9FIRM</name>
<evidence type="ECO:0000256" key="1">
    <source>
        <dbReference type="ARBA" id="ARBA00009792"/>
    </source>
</evidence>
<comment type="similarity">
    <text evidence="1">Belongs to the glycosyl hydrolase 38 family.</text>
</comment>
<dbReference type="AlphaFoldDB" id="A0A4R6SE37"/>
<sequence>MNGFLLEVKENTIIESQKISSWQKIEAEYKDILSYKYLNNWEEIELPAEWSEAEQLTTFFKSDFAFPADNQENMIWKFDFETGGEALLSINGEIVHGLDRNHKEMIIDSNQYAGQEVELVIEAALDRINKIYLEIEGYKHSFSRAEFKIVDREGKSFYYNLLSLFELKNELQGIEKEKYKKIEVIYQKLKEMYYNQKRKNAKIDFKFLNKVYHSEIEKIESENNYKIACFGHAHIDLAWLWQFKETVRKSARSFSTALNLLKAYPEFKFIQSQPKLYQYMEECFPELFARIKEEVKENNWQVEGGMWVEADTNLISGESLVRQFLYGKKYIKDHFGEDSKVLWLPDVFGYTASLPQIMKKAEVDYFMTSKISWNDTNDFPYSIFNWVGIDGSEVLTHVPRVILPYTYNGEVDAAKIKEIENNYEEQKKENVFDYKFGDSSNYFKKDRVIPDNNLIYIYGYGDGGGGVTEEFIEKLKRFKELPYLADIDFSQPREYFKRIDQERKENNISYPDWRGELYLEYHRGTYTSQAEIKLKNRRLEEKLKKAEILNTIYQITDQKTLEKLWQDVLSNQFHDILPGTSIKEVYQDVNQVYKKVEQELNQIINDNLEQALSLNKNSSDADQKTLDNNQVDYFVVWNSLGRQRNSYLEIECSQLNIDFEAGIRVQSWPEAEDLKFCFKKDLSSKEMLKIYLDKISGLSAKIIKIEAVGKNNSKEFKSSYMKKNYIPNQLQEKSAQIENQYYRLQFDSQGRISSIYDKKLERELIESGEKANQLQFFVDQPPRYDAWEIEADFAEKEIKNELNLETLTVAEDDLEKRAIISWTFRDSTIKQEIILLTDKKRIDFKSSLDWQEREILVKTAFPVNLLSEQASYEIAFGQINRPTTSNTDYEKAQFEVPAHRWADLSESGFGVSLLNDSKYGYDIKNNLMRLTLLKSSNYPDPTADAGKHNFIYSLYSHSGSLRKSRTLNEAENINEKLVSKKIKSVRKYMGDETTHNLLNSILEFKKGKSRLTALKKAEKDKAVILRFYEPYGGRDRIKIKIADYFKIEKVAEVNLLENPVEKQSEIKLDNNLLSFELSKFEIKTIKLYLK</sequence>
<dbReference type="SMART" id="SM00872">
    <property type="entry name" value="Alpha-mann_mid"/>
    <property type="match status" value="1"/>
</dbReference>
<accession>A0A4R6SE37</accession>
<dbReference type="Gene3D" id="2.70.98.30">
    <property type="entry name" value="Golgi alpha-mannosidase II, domain 4"/>
    <property type="match status" value="1"/>
</dbReference>
<protein>
    <submittedName>
        <fullName evidence="7">Alpha-mannosidase</fullName>
    </submittedName>
</protein>
<dbReference type="SUPFAM" id="SSF88688">
    <property type="entry name" value="Families 57/38 glycoside transferase middle domain"/>
    <property type="match status" value="1"/>
</dbReference>